<organism evidence="2 3">
    <name type="scientific">Fusarium duplospermum</name>
    <dbReference type="NCBI Taxonomy" id="1325734"/>
    <lineage>
        <taxon>Eukaryota</taxon>
        <taxon>Fungi</taxon>
        <taxon>Dikarya</taxon>
        <taxon>Ascomycota</taxon>
        <taxon>Pezizomycotina</taxon>
        <taxon>Sordariomycetes</taxon>
        <taxon>Hypocreomycetidae</taxon>
        <taxon>Hypocreales</taxon>
        <taxon>Nectriaceae</taxon>
        <taxon>Fusarium</taxon>
        <taxon>Fusarium solani species complex</taxon>
    </lineage>
</organism>
<keyword evidence="3" id="KW-1185">Reference proteome</keyword>
<feature type="region of interest" description="Disordered" evidence="1">
    <location>
        <begin position="1"/>
        <end position="130"/>
    </location>
</feature>
<dbReference type="OrthoDB" id="5213630at2759"/>
<accession>A0A428PMQ8</accession>
<feature type="compositionally biased region" description="Polar residues" evidence="1">
    <location>
        <begin position="100"/>
        <end position="116"/>
    </location>
</feature>
<dbReference type="Gene3D" id="6.10.250.370">
    <property type="match status" value="1"/>
</dbReference>
<dbReference type="EMBL" id="NKCI01000113">
    <property type="protein sequence ID" value="RSL54236.1"/>
    <property type="molecule type" value="Genomic_DNA"/>
</dbReference>
<proteinExistence type="predicted"/>
<feature type="compositionally biased region" description="Basic and acidic residues" evidence="1">
    <location>
        <begin position="25"/>
        <end position="35"/>
    </location>
</feature>
<protein>
    <submittedName>
        <fullName evidence="2">Uncharacterized protein</fullName>
    </submittedName>
</protein>
<evidence type="ECO:0000256" key="1">
    <source>
        <dbReference type="SAM" id="MobiDB-lite"/>
    </source>
</evidence>
<feature type="compositionally biased region" description="Basic and acidic residues" evidence="1">
    <location>
        <begin position="173"/>
        <end position="184"/>
    </location>
</feature>
<reference evidence="2 3" key="1">
    <citation type="submission" date="2017-06" db="EMBL/GenBank/DDBJ databases">
        <title>Comparative genomic analysis of Ambrosia Fusariam Clade fungi.</title>
        <authorList>
            <person name="Stajich J.E."/>
            <person name="Carrillo J."/>
            <person name="Kijimoto T."/>
            <person name="Eskalen A."/>
            <person name="O'Donnell K."/>
            <person name="Kasson M."/>
        </authorList>
    </citation>
    <scope>NUCLEOTIDE SEQUENCE [LARGE SCALE GENOMIC DNA]</scope>
    <source>
        <strain evidence="2 3">NRRL62584</strain>
    </source>
</reference>
<feature type="compositionally biased region" description="Polar residues" evidence="1">
    <location>
        <begin position="40"/>
        <end position="52"/>
    </location>
</feature>
<evidence type="ECO:0000313" key="2">
    <source>
        <dbReference type="EMBL" id="RSL54236.1"/>
    </source>
</evidence>
<evidence type="ECO:0000313" key="3">
    <source>
        <dbReference type="Proteomes" id="UP000288168"/>
    </source>
</evidence>
<feature type="compositionally biased region" description="Low complexity" evidence="1">
    <location>
        <begin position="69"/>
        <end position="79"/>
    </location>
</feature>
<comment type="caution">
    <text evidence="2">The sequence shown here is derived from an EMBL/GenBank/DDBJ whole genome shotgun (WGS) entry which is preliminary data.</text>
</comment>
<name>A0A428PMQ8_9HYPO</name>
<gene>
    <name evidence="2" type="ORF">CEP54_009997</name>
</gene>
<feature type="region of interest" description="Disordered" evidence="1">
    <location>
        <begin position="165"/>
        <end position="184"/>
    </location>
</feature>
<dbReference type="AlphaFoldDB" id="A0A428PMQ8"/>
<sequence length="470" mass="53297">MFGRETTPRQEQSYYSQRGPGRQPYEYDNRDEKPYYEGYNRTQPNAPAPSSNSRKHDSGRSSHLPPPSGRSGESSGYPGVSAGDPRYHDGFHGSHKATPRISSTQAARGYSSPNTNDYRDSAPQKPARQQLNREIESLQKGNKKLEEQVQKLENECGRLKNRVEAMQSAQDAQESRLGRQEQDDSVRQQFNNVFQPIKKWSTNFCNDASQPINMRGISPALTPLVQRVLPGLGSLEELPQFLPVGDKKRRKMFIRGWVALNVSFRILPGPNQQEIRSDLWLPKKEREAVRSLESAFILSSEKDSQSSYHEWRALTFALLDKSFPSTQDRNTIEALNDAVRKTLELIRPMASPKASLYELEGTLCEDIFVPAVELSQVLRRQRAHWYLRFPHMTAANVPLGDEYVEACSFQPDQMTDVDSPEDEDEPGQNHYLKAVDIIILPGLYKCGNNDGEQYEIESVVEKAQVSCTCI</sequence>
<dbReference type="Proteomes" id="UP000288168">
    <property type="component" value="Unassembled WGS sequence"/>
</dbReference>